<dbReference type="EMBL" id="JARKIF010000004">
    <property type="protein sequence ID" value="KAJ7642199.1"/>
    <property type="molecule type" value="Genomic_DNA"/>
</dbReference>
<proteinExistence type="predicted"/>
<feature type="region of interest" description="Disordered" evidence="1">
    <location>
        <begin position="162"/>
        <end position="251"/>
    </location>
</feature>
<feature type="compositionally biased region" description="Basic and acidic residues" evidence="1">
    <location>
        <begin position="442"/>
        <end position="462"/>
    </location>
</feature>
<feature type="region of interest" description="Disordered" evidence="1">
    <location>
        <begin position="24"/>
        <end position="148"/>
    </location>
</feature>
<feature type="compositionally biased region" description="Acidic residues" evidence="1">
    <location>
        <begin position="162"/>
        <end position="172"/>
    </location>
</feature>
<sequence length="462" mass="50563">MLPPDIPIYPKYLSYGGSATCNPAETTDLVDAQPPSIDSYTLSDDDDASEWEAANADNAVAFPHPASVPPTTFDQYSPEVDYHSADESDADADSDYVEAKAALPKPKRKGKQKAKTSTRAPARRIAPLPSRASATTTRTTTATAATFQPLLGSSSFNAAYDFESDDDADAEAGSDYYGFESDDDADAEAGSDYYGSDDENADEPPTKRARTQPSAEPVAGPSTLPSFSSSSSSSSSTASMTRRRTTMPKPIKFNGRYLCPFPGCDVGSFKNPSGTNRHQRAKHYASQLTCPAKGCVASFQDGERKDLIRKHLKNTCAGKDRSVWLREMEADRQGPDLKSVVSKRDQTPYECPFPYSSQLQLKEKKSLPTAREENITLWSKNQGRNTKCIPLSRGKRNRKFKRTSSSVSPRRHKVNVEVLEITFPKPDIVQWVISGVVTASSDSKDASRRARPSCEQKLGKYI</sequence>
<feature type="compositionally biased region" description="Acidic residues" evidence="1">
    <location>
        <begin position="180"/>
        <end position="202"/>
    </location>
</feature>
<feature type="region of interest" description="Disordered" evidence="1">
    <location>
        <begin position="439"/>
        <end position="462"/>
    </location>
</feature>
<name>A0AAD7FXD8_9AGAR</name>
<reference evidence="2" key="1">
    <citation type="submission" date="2023-03" db="EMBL/GenBank/DDBJ databases">
        <title>Massive genome expansion in bonnet fungi (Mycena s.s.) driven by repeated elements and novel gene families across ecological guilds.</title>
        <authorList>
            <consortium name="Lawrence Berkeley National Laboratory"/>
            <person name="Harder C.B."/>
            <person name="Miyauchi S."/>
            <person name="Viragh M."/>
            <person name="Kuo A."/>
            <person name="Thoen E."/>
            <person name="Andreopoulos B."/>
            <person name="Lu D."/>
            <person name="Skrede I."/>
            <person name="Drula E."/>
            <person name="Henrissat B."/>
            <person name="Morin E."/>
            <person name="Kohler A."/>
            <person name="Barry K."/>
            <person name="LaButti K."/>
            <person name="Morin E."/>
            <person name="Salamov A."/>
            <person name="Lipzen A."/>
            <person name="Mereny Z."/>
            <person name="Hegedus B."/>
            <person name="Baldrian P."/>
            <person name="Stursova M."/>
            <person name="Weitz H."/>
            <person name="Taylor A."/>
            <person name="Grigoriev I.V."/>
            <person name="Nagy L.G."/>
            <person name="Martin F."/>
            <person name="Kauserud H."/>
        </authorList>
    </citation>
    <scope>NUCLEOTIDE SEQUENCE</scope>
    <source>
        <strain evidence="2">9284</strain>
    </source>
</reference>
<evidence type="ECO:0000313" key="2">
    <source>
        <dbReference type="EMBL" id="KAJ7642199.1"/>
    </source>
</evidence>
<protein>
    <submittedName>
        <fullName evidence="2">Uncharacterized protein</fullName>
    </submittedName>
</protein>
<dbReference type="AlphaFoldDB" id="A0AAD7FXD8"/>
<gene>
    <name evidence="2" type="ORF">FB45DRAFT_1000554</name>
</gene>
<dbReference type="Proteomes" id="UP001221142">
    <property type="component" value="Unassembled WGS sequence"/>
</dbReference>
<feature type="compositionally biased region" description="Acidic residues" evidence="1">
    <location>
        <begin position="87"/>
        <end position="96"/>
    </location>
</feature>
<organism evidence="2 3">
    <name type="scientific">Roridomyces roridus</name>
    <dbReference type="NCBI Taxonomy" id="1738132"/>
    <lineage>
        <taxon>Eukaryota</taxon>
        <taxon>Fungi</taxon>
        <taxon>Dikarya</taxon>
        <taxon>Basidiomycota</taxon>
        <taxon>Agaricomycotina</taxon>
        <taxon>Agaricomycetes</taxon>
        <taxon>Agaricomycetidae</taxon>
        <taxon>Agaricales</taxon>
        <taxon>Marasmiineae</taxon>
        <taxon>Mycenaceae</taxon>
        <taxon>Roridomyces</taxon>
    </lineage>
</organism>
<feature type="compositionally biased region" description="Basic residues" evidence="1">
    <location>
        <begin position="105"/>
        <end position="116"/>
    </location>
</feature>
<evidence type="ECO:0000256" key="1">
    <source>
        <dbReference type="SAM" id="MobiDB-lite"/>
    </source>
</evidence>
<accession>A0AAD7FXD8</accession>
<keyword evidence="3" id="KW-1185">Reference proteome</keyword>
<feature type="compositionally biased region" description="Low complexity" evidence="1">
    <location>
        <begin position="222"/>
        <end position="240"/>
    </location>
</feature>
<evidence type="ECO:0000313" key="3">
    <source>
        <dbReference type="Proteomes" id="UP001221142"/>
    </source>
</evidence>
<feature type="compositionally biased region" description="Low complexity" evidence="1">
    <location>
        <begin position="130"/>
        <end position="146"/>
    </location>
</feature>
<comment type="caution">
    <text evidence="2">The sequence shown here is derived from an EMBL/GenBank/DDBJ whole genome shotgun (WGS) entry which is preliminary data.</text>
</comment>